<evidence type="ECO:0000313" key="9">
    <source>
        <dbReference type="Proteomes" id="UP000050280"/>
    </source>
</evidence>
<dbReference type="Proteomes" id="UP000050280">
    <property type="component" value="Unassembled WGS sequence"/>
</dbReference>
<organism evidence="8 9">
    <name type="scientific">Croceitalea dokdonensis DOKDO 023</name>
    <dbReference type="NCBI Taxonomy" id="1300341"/>
    <lineage>
        <taxon>Bacteria</taxon>
        <taxon>Pseudomonadati</taxon>
        <taxon>Bacteroidota</taxon>
        <taxon>Flavobacteriia</taxon>
        <taxon>Flavobacteriales</taxon>
        <taxon>Flavobacteriaceae</taxon>
        <taxon>Croceitalea</taxon>
    </lineage>
</organism>
<feature type="domain" description="RagB/SusD" evidence="6">
    <location>
        <begin position="357"/>
        <end position="491"/>
    </location>
</feature>
<dbReference type="InterPro" id="IPR011990">
    <property type="entry name" value="TPR-like_helical_dom_sf"/>
</dbReference>
<proteinExistence type="inferred from homology"/>
<dbReference type="SUPFAM" id="SSF48452">
    <property type="entry name" value="TPR-like"/>
    <property type="match status" value="1"/>
</dbReference>
<dbReference type="InterPro" id="IPR012944">
    <property type="entry name" value="SusD_RagB_dom"/>
</dbReference>
<dbReference type="AlphaFoldDB" id="A0A0P7AWV3"/>
<evidence type="ECO:0000256" key="5">
    <source>
        <dbReference type="ARBA" id="ARBA00023237"/>
    </source>
</evidence>
<comment type="similarity">
    <text evidence="2">Belongs to the SusD family.</text>
</comment>
<accession>A0A0P7AWV3</accession>
<dbReference type="EMBL" id="LDJX01000002">
    <property type="protein sequence ID" value="KPM32605.1"/>
    <property type="molecule type" value="Genomic_DNA"/>
</dbReference>
<keyword evidence="9" id="KW-1185">Reference proteome</keyword>
<comment type="caution">
    <text evidence="8">The sequence shown here is derived from an EMBL/GenBank/DDBJ whole genome shotgun (WGS) entry which is preliminary data.</text>
</comment>
<keyword evidence="4" id="KW-0472">Membrane</keyword>
<dbReference type="PATRIC" id="fig|1300341.3.peg.1236"/>
<dbReference type="Pfam" id="PF14322">
    <property type="entry name" value="SusD-like_3"/>
    <property type="match status" value="1"/>
</dbReference>
<dbReference type="STRING" id="1300341.I595_1031"/>
<evidence type="ECO:0000256" key="3">
    <source>
        <dbReference type="ARBA" id="ARBA00022729"/>
    </source>
</evidence>
<reference evidence="8 9" key="1">
    <citation type="submission" date="2015-09" db="EMBL/GenBank/DDBJ databases">
        <title>Genome sequence of the marine flavobacterium Croceitalea dokdonensis DOKDO 023 that contains proton- and sodium-pumping rhodopsins.</title>
        <authorList>
            <person name="Kwon S.-K."/>
            <person name="Lee H.K."/>
            <person name="Kwak M.-J."/>
            <person name="Kim J.F."/>
        </authorList>
    </citation>
    <scope>NUCLEOTIDE SEQUENCE [LARGE SCALE GENOMIC DNA]</scope>
    <source>
        <strain evidence="8 9">DOKDO 023</strain>
    </source>
</reference>
<keyword evidence="5" id="KW-0998">Cell outer membrane</keyword>
<dbReference type="Pfam" id="PF07980">
    <property type="entry name" value="SusD_RagB"/>
    <property type="match status" value="1"/>
</dbReference>
<protein>
    <submittedName>
        <fullName evidence="8">SusD/RagB family protein</fullName>
    </submittedName>
</protein>
<evidence type="ECO:0000256" key="1">
    <source>
        <dbReference type="ARBA" id="ARBA00004442"/>
    </source>
</evidence>
<evidence type="ECO:0000256" key="2">
    <source>
        <dbReference type="ARBA" id="ARBA00006275"/>
    </source>
</evidence>
<dbReference type="GO" id="GO:0009279">
    <property type="term" value="C:cell outer membrane"/>
    <property type="evidence" value="ECO:0007669"/>
    <property type="project" value="UniProtKB-SubCell"/>
</dbReference>
<gene>
    <name evidence="8" type="ORF">I595_1031</name>
</gene>
<feature type="domain" description="SusD-like N-terminal" evidence="7">
    <location>
        <begin position="84"/>
        <end position="205"/>
    </location>
</feature>
<evidence type="ECO:0000256" key="4">
    <source>
        <dbReference type="ARBA" id="ARBA00023136"/>
    </source>
</evidence>
<keyword evidence="3" id="KW-0732">Signal</keyword>
<evidence type="ECO:0000313" key="8">
    <source>
        <dbReference type="EMBL" id="KPM32605.1"/>
    </source>
</evidence>
<comment type="subcellular location">
    <subcellularLocation>
        <location evidence="1">Cell outer membrane</location>
    </subcellularLocation>
</comment>
<sequence>MLLLAVILIWSCNDAIDIQQPGRLGAEEAFQSAADLEQGILGVYNEFDVTQEIQFNAVFTDEISIGFDNGGQGLGNGEYGFILNAGSNAPTALWINQYDALNAANRLIEAAVQITPEADEQAAYNNALGEAYALRAFAHFQLLSYFSPDYADDSALAAILLDFVPTVDQQLPRATNAEFYALIESDLNQAANLLTVESSATFVSQDFVTALRARIAAYRGNYGQAATFSQELIDKYPLANRAEYEAMFLDAINTEIIFKLERTINDDYDGQGSTGSGTAGGWAGANFAFVDGTIDGSPYFEMGRSLFNQIDPADIRFDVNINNTSIISPDYQSAADFRNEDILVIGKYFGNEKPLLNDLKVFIASEMLLIRAEAYADAGNFNGASNSTAALLKQLRDARFGADTALPTFANEAEAFGAILDERRLELAFEGHRWKDLKRIGARGNRAIDRDPLDCAVNGACNLPVDDFRFTMPIPLVELNANNNIQQNPGY</sequence>
<evidence type="ECO:0000259" key="7">
    <source>
        <dbReference type="Pfam" id="PF14322"/>
    </source>
</evidence>
<name>A0A0P7AWV3_9FLAO</name>
<evidence type="ECO:0000259" key="6">
    <source>
        <dbReference type="Pfam" id="PF07980"/>
    </source>
</evidence>
<dbReference type="Gene3D" id="1.25.40.390">
    <property type="match status" value="1"/>
</dbReference>
<dbReference type="InterPro" id="IPR033985">
    <property type="entry name" value="SusD-like_N"/>
</dbReference>